<proteinExistence type="predicted"/>
<reference evidence="1 2" key="2">
    <citation type="submission" date="2017-02" db="EMBL/GenBank/DDBJ databases">
        <title>A genome survey and senescence transcriptome analysis in Lentinula edodes.</title>
        <authorList>
            <person name="Sakamoto Y."/>
            <person name="Nakade K."/>
            <person name="Sato S."/>
            <person name="Yoshida Y."/>
            <person name="Miyazaki K."/>
            <person name="Natsume S."/>
            <person name="Konno N."/>
        </authorList>
    </citation>
    <scope>NUCLEOTIDE SEQUENCE [LARGE SCALE GENOMIC DNA]</scope>
    <source>
        <strain evidence="1 2">NBRC 111202</strain>
    </source>
</reference>
<protein>
    <submittedName>
        <fullName evidence="1">Alpha beta-hydrolase</fullName>
    </submittedName>
</protein>
<dbReference type="Proteomes" id="UP000188533">
    <property type="component" value="Unassembled WGS sequence"/>
</dbReference>
<accession>A0A1Q3DW88</accession>
<sequence>MSTTIFSNDYDYILSIQSKEPLLELLSTVNYPTYTSTEADIVVSSVSFFQLRGPEGHSIESAHSALLELGLRVGDDNLSHTDIRLYKALAHSTFKGAEYLSTNPSFLVSVALSPTLEAETDFNAWYEEEHISLLSKVPGWQAWPPPFSSFSLIAHRIFRASEERLPVDKAFIPRQSRSS</sequence>
<evidence type="ECO:0000313" key="1">
    <source>
        <dbReference type="EMBL" id="GAV99257.1"/>
    </source>
</evidence>
<reference evidence="1 2" key="1">
    <citation type="submission" date="2016-08" db="EMBL/GenBank/DDBJ databases">
        <authorList>
            <consortium name="Lentinula edodes genome sequencing consortium"/>
            <person name="Sakamoto Y."/>
            <person name="Nakade K."/>
            <person name="Sato S."/>
            <person name="Yoshida Y."/>
            <person name="Miyazaki K."/>
            <person name="Natsume S."/>
            <person name="Konno N."/>
        </authorList>
    </citation>
    <scope>NUCLEOTIDE SEQUENCE [LARGE SCALE GENOMIC DNA]</scope>
    <source>
        <strain evidence="1 2">NBRC 111202</strain>
    </source>
</reference>
<dbReference type="EMBL" id="BDGU01000012">
    <property type="protein sequence ID" value="GAV99257.1"/>
    <property type="molecule type" value="Genomic_DNA"/>
</dbReference>
<name>A0A1Q3DW88_LENED</name>
<gene>
    <name evidence="1" type="ORF">LENED_000700</name>
</gene>
<organism evidence="1 2">
    <name type="scientific">Lentinula edodes</name>
    <name type="common">Shiitake mushroom</name>
    <name type="synonym">Lentinus edodes</name>
    <dbReference type="NCBI Taxonomy" id="5353"/>
    <lineage>
        <taxon>Eukaryota</taxon>
        <taxon>Fungi</taxon>
        <taxon>Dikarya</taxon>
        <taxon>Basidiomycota</taxon>
        <taxon>Agaricomycotina</taxon>
        <taxon>Agaricomycetes</taxon>
        <taxon>Agaricomycetidae</taxon>
        <taxon>Agaricales</taxon>
        <taxon>Marasmiineae</taxon>
        <taxon>Omphalotaceae</taxon>
        <taxon>Lentinula</taxon>
    </lineage>
</organism>
<comment type="caution">
    <text evidence="1">The sequence shown here is derived from an EMBL/GenBank/DDBJ whole genome shotgun (WGS) entry which is preliminary data.</text>
</comment>
<dbReference type="GO" id="GO:0016787">
    <property type="term" value="F:hydrolase activity"/>
    <property type="evidence" value="ECO:0007669"/>
    <property type="project" value="UniProtKB-KW"/>
</dbReference>
<dbReference type="AlphaFoldDB" id="A0A1Q3DW88"/>
<evidence type="ECO:0000313" key="2">
    <source>
        <dbReference type="Proteomes" id="UP000188533"/>
    </source>
</evidence>
<keyword evidence="2" id="KW-1185">Reference proteome</keyword>
<keyword evidence="1" id="KW-0378">Hydrolase</keyword>